<protein>
    <submittedName>
        <fullName evidence="1">Uncharacterized protein</fullName>
    </submittedName>
</protein>
<comment type="caution">
    <text evidence="1">The sequence shown here is derived from an EMBL/GenBank/DDBJ whole genome shotgun (WGS) entry which is preliminary data.</text>
</comment>
<accession>A0A834KTD5</accession>
<reference evidence="1" key="1">
    <citation type="journal article" date="2020" name="G3 (Bethesda)">
        <title>High-Quality Assemblies for Three Invasive Social Wasps from the &lt;i&gt;Vespula&lt;/i&gt; Genus.</title>
        <authorList>
            <person name="Harrop T.W.R."/>
            <person name="Guhlin J."/>
            <person name="McLaughlin G.M."/>
            <person name="Permina E."/>
            <person name="Stockwell P."/>
            <person name="Gilligan J."/>
            <person name="Le Lec M.F."/>
            <person name="Gruber M.A.M."/>
            <person name="Quinn O."/>
            <person name="Lovegrove M."/>
            <person name="Duncan E.J."/>
            <person name="Remnant E.J."/>
            <person name="Van Eeckhoven J."/>
            <person name="Graham B."/>
            <person name="Knapp R.A."/>
            <person name="Langford K.W."/>
            <person name="Kronenberg Z."/>
            <person name="Press M.O."/>
            <person name="Eacker S.M."/>
            <person name="Wilson-Rankin E.E."/>
            <person name="Purcell J."/>
            <person name="Lester P.J."/>
            <person name="Dearden P.K."/>
        </authorList>
    </citation>
    <scope>NUCLEOTIDE SEQUENCE</scope>
    <source>
        <strain evidence="1">Marl-1</strain>
    </source>
</reference>
<organism evidence="1 2">
    <name type="scientific">Vespula vulgaris</name>
    <name type="common">Yellow jacket</name>
    <name type="synonym">Wasp</name>
    <dbReference type="NCBI Taxonomy" id="7454"/>
    <lineage>
        <taxon>Eukaryota</taxon>
        <taxon>Metazoa</taxon>
        <taxon>Ecdysozoa</taxon>
        <taxon>Arthropoda</taxon>
        <taxon>Hexapoda</taxon>
        <taxon>Insecta</taxon>
        <taxon>Pterygota</taxon>
        <taxon>Neoptera</taxon>
        <taxon>Endopterygota</taxon>
        <taxon>Hymenoptera</taxon>
        <taxon>Apocrita</taxon>
        <taxon>Aculeata</taxon>
        <taxon>Vespoidea</taxon>
        <taxon>Vespidae</taxon>
        <taxon>Vespinae</taxon>
        <taxon>Vespula</taxon>
    </lineage>
</organism>
<evidence type="ECO:0000313" key="1">
    <source>
        <dbReference type="EMBL" id="KAF7412552.1"/>
    </source>
</evidence>
<keyword evidence="2" id="KW-1185">Reference proteome</keyword>
<proteinExistence type="predicted"/>
<dbReference type="EMBL" id="JACSEA010000001">
    <property type="protein sequence ID" value="KAF7412552.1"/>
    <property type="molecule type" value="Genomic_DNA"/>
</dbReference>
<evidence type="ECO:0000313" key="2">
    <source>
        <dbReference type="Proteomes" id="UP000614350"/>
    </source>
</evidence>
<sequence length="144" mass="16144">MAKRTISMSIAYSTFVAAGIEATGSYLARVRSCAEETSSCRARLETYGRWHLLLNRQIPVFTFFASNAVVNWHRAHGGRSSYKAKCPQPDPATTGILPFSRVPRLAELYCLVFIWCLQLFRVCTYLSIRAPCPSRIAMFVVGKS</sequence>
<dbReference type="Proteomes" id="UP000614350">
    <property type="component" value="Unassembled WGS sequence"/>
</dbReference>
<name>A0A834KTD5_VESVU</name>
<dbReference type="AlphaFoldDB" id="A0A834KTD5"/>
<gene>
    <name evidence="1" type="ORF">HZH66_001448</name>
</gene>